<feature type="transmembrane region" description="Helical" evidence="1">
    <location>
        <begin position="6"/>
        <end position="23"/>
    </location>
</feature>
<dbReference type="EMBL" id="CZBA01000010">
    <property type="protein sequence ID" value="CUP60942.1"/>
    <property type="molecule type" value="Genomic_DNA"/>
</dbReference>
<keyword evidence="1" id="KW-0812">Transmembrane</keyword>
<sequence>MLLKLGVFLVVVGLVKLLIAFALRAKEKRGKA</sequence>
<proteinExistence type="predicted"/>
<evidence type="ECO:0000256" key="1">
    <source>
        <dbReference type="SAM" id="Phobius"/>
    </source>
</evidence>
<evidence type="ECO:0000313" key="3">
    <source>
        <dbReference type="Proteomes" id="UP000095413"/>
    </source>
</evidence>
<dbReference type="AlphaFoldDB" id="A0A174PIU8"/>
<protein>
    <submittedName>
        <fullName evidence="2">Uncharacterized protein</fullName>
    </submittedName>
</protein>
<accession>A0A174PIU8</accession>
<keyword evidence="1" id="KW-0472">Membrane</keyword>
<evidence type="ECO:0000313" key="2">
    <source>
        <dbReference type="EMBL" id="CUP60942.1"/>
    </source>
</evidence>
<reference evidence="2 3" key="1">
    <citation type="submission" date="2015-09" db="EMBL/GenBank/DDBJ databases">
        <authorList>
            <consortium name="Pathogen Informatics"/>
        </authorList>
    </citation>
    <scope>NUCLEOTIDE SEQUENCE [LARGE SCALE GENOMIC DNA]</scope>
    <source>
        <strain evidence="2 3">2789STDY5834921</strain>
    </source>
</reference>
<name>A0A174PIU8_9FIRM</name>
<gene>
    <name evidence="2" type="ORF">ERS852533_01936</name>
</gene>
<organism evidence="2 3">
    <name type="scientific">Blautia obeum</name>
    <dbReference type="NCBI Taxonomy" id="40520"/>
    <lineage>
        <taxon>Bacteria</taxon>
        <taxon>Bacillati</taxon>
        <taxon>Bacillota</taxon>
        <taxon>Clostridia</taxon>
        <taxon>Lachnospirales</taxon>
        <taxon>Lachnospiraceae</taxon>
        <taxon>Blautia</taxon>
    </lineage>
</organism>
<keyword evidence="1" id="KW-1133">Transmembrane helix</keyword>
<dbReference type="Proteomes" id="UP000095413">
    <property type="component" value="Unassembled WGS sequence"/>
</dbReference>